<dbReference type="EMBL" id="JASBWT010000001">
    <property type="protein sequence ID" value="KAJ9108926.1"/>
    <property type="molecule type" value="Genomic_DNA"/>
</dbReference>
<reference evidence="1" key="1">
    <citation type="submission" date="2023-04" db="EMBL/GenBank/DDBJ databases">
        <title>Draft Genome sequencing of Naganishia species isolated from polar environments using Oxford Nanopore Technology.</title>
        <authorList>
            <person name="Leo P."/>
            <person name="Venkateswaran K."/>
        </authorList>
    </citation>
    <scope>NUCLEOTIDE SEQUENCE</scope>
    <source>
        <strain evidence="1">MNA-CCFEE 5423</strain>
    </source>
</reference>
<dbReference type="Proteomes" id="UP001227268">
    <property type="component" value="Unassembled WGS sequence"/>
</dbReference>
<sequence>MSDDPAPCTLTLPDGTHYDLSSLSNAKKDYSLTVDGLEYNLNVCRDVIHELWNVGEEEHVGAVVTHSKGDFSMGKTNSTLFSSPGTSQPMLVYSNGSPCPGMANSTASTVIRVRLPVLHRQPQALMKPIQKFICSESEFGAGSPQLVAALPVTSDPEDQCTWMFEWRTHVACPTNPKQLEGHWTAIGLLLAFMMIGLFSTFAGITMYNRFVLGLKGWDQLPRPSLPHFDLSGLRRLFRRDAHAGPGWGSWNRSGGYGHVRAEDNDEEEGFAGRFSLADDEDDEDARALAGDPAVWRNDETSDRANVGGNGNGGRSGGRVNL</sequence>
<proteinExistence type="predicted"/>
<keyword evidence="2" id="KW-1185">Reference proteome</keyword>
<organism evidence="1 2">
    <name type="scientific">Naganishia friedmannii</name>
    <dbReference type="NCBI Taxonomy" id="89922"/>
    <lineage>
        <taxon>Eukaryota</taxon>
        <taxon>Fungi</taxon>
        <taxon>Dikarya</taxon>
        <taxon>Basidiomycota</taxon>
        <taxon>Agaricomycotina</taxon>
        <taxon>Tremellomycetes</taxon>
        <taxon>Filobasidiales</taxon>
        <taxon>Filobasidiaceae</taxon>
        <taxon>Naganishia</taxon>
    </lineage>
</organism>
<gene>
    <name evidence="1" type="ORF">QFC21_000247</name>
</gene>
<name>A0ACC2WDI1_9TREE</name>
<protein>
    <submittedName>
        <fullName evidence="1">Uncharacterized protein</fullName>
    </submittedName>
</protein>
<evidence type="ECO:0000313" key="2">
    <source>
        <dbReference type="Proteomes" id="UP001227268"/>
    </source>
</evidence>
<comment type="caution">
    <text evidence="1">The sequence shown here is derived from an EMBL/GenBank/DDBJ whole genome shotgun (WGS) entry which is preliminary data.</text>
</comment>
<accession>A0ACC2WDI1</accession>
<evidence type="ECO:0000313" key="1">
    <source>
        <dbReference type="EMBL" id="KAJ9108926.1"/>
    </source>
</evidence>